<dbReference type="Proteomes" id="UP000015524">
    <property type="component" value="Unassembled WGS sequence"/>
</dbReference>
<proteinExistence type="predicted"/>
<dbReference type="EMBL" id="ATIB01000088">
    <property type="protein sequence ID" value="EQA96833.1"/>
    <property type="molecule type" value="Genomic_DNA"/>
</dbReference>
<accession>T0HH33</accession>
<sequence>MNTETAPKEAVRKARKYCVAQKARDDRLLRCLRILEAAADEGKECPTNAYLADMLGYAAPNMASGVVSLLETMGFIKVQRGRRNRVVTIVKTGSRTAGTVTSRKPGDWTEDQDAILMDGLAEGVGFTEIGRIVHKSKHACISRFNKLAAEMGEQAI</sequence>
<evidence type="ECO:0000313" key="2">
    <source>
        <dbReference type="Proteomes" id="UP000015524"/>
    </source>
</evidence>
<protein>
    <submittedName>
        <fullName evidence="1">Uncharacterized protein</fullName>
    </submittedName>
</protein>
<dbReference type="PATRIC" id="fig|1114964.3.peg.4391"/>
<gene>
    <name evidence="1" type="ORF">L485_22385</name>
</gene>
<dbReference type="RefSeq" id="WP_021247000.1">
    <property type="nucleotide sequence ID" value="NZ_ATIB01000088.1"/>
</dbReference>
<dbReference type="InterPro" id="IPR036390">
    <property type="entry name" value="WH_DNA-bd_sf"/>
</dbReference>
<reference evidence="1 2" key="1">
    <citation type="journal article" date="2013" name="Genome Announc.">
        <title>Draft Genome Sequence of a Hexachlorocyclohexane-Degrading Bacterium, Sphingobium baderi Strain LL03T.</title>
        <authorList>
            <person name="Kaur J."/>
            <person name="Verma H."/>
            <person name="Tripathi C."/>
            <person name="Khurana J.P."/>
            <person name="Lal R."/>
        </authorList>
    </citation>
    <scope>NUCLEOTIDE SEQUENCE [LARGE SCALE GENOMIC DNA]</scope>
    <source>
        <strain evidence="1 2">LL03</strain>
    </source>
</reference>
<evidence type="ECO:0000313" key="1">
    <source>
        <dbReference type="EMBL" id="EQA96833.1"/>
    </source>
</evidence>
<name>T0HH33_9SPHN</name>
<dbReference type="SUPFAM" id="SSF46785">
    <property type="entry name" value="Winged helix' DNA-binding domain"/>
    <property type="match status" value="1"/>
</dbReference>
<organism evidence="1 2">
    <name type="scientific">Sphingobium baderi LL03</name>
    <dbReference type="NCBI Taxonomy" id="1114964"/>
    <lineage>
        <taxon>Bacteria</taxon>
        <taxon>Pseudomonadati</taxon>
        <taxon>Pseudomonadota</taxon>
        <taxon>Alphaproteobacteria</taxon>
        <taxon>Sphingomonadales</taxon>
        <taxon>Sphingomonadaceae</taxon>
        <taxon>Sphingobium</taxon>
    </lineage>
</organism>
<dbReference type="AlphaFoldDB" id="T0HH33"/>
<keyword evidence="2" id="KW-1185">Reference proteome</keyword>
<comment type="caution">
    <text evidence="1">The sequence shown here is derived from an EMBL/GenBank/DDBJ whole genome shotgun (WGS) entry which is preliminary data.</text>
</comment>